<dbReference type="EMBL" id="DF143236">
    <property type="protein sequence ID" value="GAA52069.1"/>
    <property type="molecule type" value="Genomic_DNA"/>
</dbReference>
<dbReference type="AlphaFoldDB" id="G7YGI6"/>
<gene>
    <name evidence="1" type="ORF">CLF_107288</name>
</gene>
<accession>G7YGI6</accession>
<evidence type="ECO:0000313" key="1">
    <source>
        <dbReference type="EMBL" id="GAA52069.1"/>
    </source>
</evidence>
<name>G7YGI6_CLOSI</name>
<evidence type="ECO:0000313" key="2">
    <source>
        <dbReference type="Proteomes" id="UP000008909"/>
    </source>
</evidence>
<organism evidence="1 2">
    <name type="scientific">Clonorchis sinensis</name>
    <name type="common">Chinese liver fluke</name>
    <dbReference type="NCBI Taxonomy" id="79923"/>
    <lineage>
        <taxon>Eukaryota</taxon>
        <taxon>Metazoa</taxon>
        <taxon>Spiralia</taxon>
        <taxon>Lophotrochozoa</taxon>
        <taxon>Platyhelminthes</taxon>
        <taxon>Trematoda</taxon>
        <taxon>Digenea</taxon>
        <taxon>Opisthorchiida</taxon>
        <taxon>Opisthorchiata</taxon>
        <taxon>Opisthorchiidae</taxon>
        <taxon>Clonorchis</taxon>
    </lineage>
</organism>
<reference key="2">
    <citation type="submission" date="2011-10" db="EMBL/GenBank/DDBJ databases">
        <title>The genome and transcriptome sequence of Clonorchis sinensis provide insights into the carcinogenic liver fluke.</title>
        <authorList>
            <person name="Wang X."/>
            <person name="Huang Y."/>
            <person name="Chen W."/>
            <person name="Liu H."/>
            <person name="Guo L."/>
            <person name="Chen Y."/>
            <person name="Luo F."/>
            <person name="Zhou W."/>
            <person name="Sun J."/>
            <person name="Mao Q."/>
            <person name="Liang P."/>
            <person name="Zhou C."/>
            <person name="Tian Y."/>
            <person name="Men J."/>
            <person name="Lv X."/>
            <person name="Huang L."/>
            <person name="Zhou J."/>
            <person name="Hu Y."/>
            <person name="Li R."/>
            <person name="Zhang F."/>
            <person name="Lei H."/>
            <person name="Li X."/>
            <person name="Hu X."/>
            <person name="Liang C."/>
            <person name="Xu J."/>
            <person name="Wu Z."/>
            <person name="Yu X."/>
        </authorList>
    </citation>
    <scope>NUCLEOTIDE SEQUENCE</scope>
    <source>
        <strain>Henan</strain>
    </source>
</reference>
<keyword evidence="2" id="KW-1185">Reference proteome</keyword>
<dbReference type="Proteomes" id="UP000008909">
    <property type="component" value="Unassembled WGS sequence"/>
</dbReference>
<proteinExistence type="predicted"/>
<reference evidence="1" key="1">
    <citation type="journal article" date="2011" name="Genome Biol.">
        <title>The draft genome of the carcinogenic human liver fluke Clonorchis sinensis.</title>
        <authorList>
            <person name="Wang X."/>
            <person name="Chen W."/>
            <person name="Huang Y."/>
            <person name="Sun J."/>
            <person name="Men J."/>
            <person name="Liu H."/>
            <person name="Luo F."/>
            <person name="Guo L."/>
            <person name="Lv X."/>
            <person name="Deng C."/>
            <person name="Zhou C."/>
            <person name="Fan Y."/>
            <person name="Li X."/>
            <person name="Huang L."/>
            <person name="Hu Y."/>
            <person name="Liang C."/>
            <person name="Hu X."/>
            <person name="Xu J."/>
            <person name="Yu X."/>
        </authorList>
    </citation>
    <scope>NUCLEOTIDE SEQUENCE [LARGE SCALE GENOMIC DNA]</scope>
    <source>
        <strain evidence="1">Henan</strain>
    </source>
</reference>
<sequence length="411" mass="47097">MQQATSKANEKSRNLKKLITDDIGMYAFVESKQFAPMRKPFGLFKEMMGEQHTVRTFVMVGANAGGKSRGRLRCNALLIPYQRSYQEAHTLCEQPTHISRHGSPGQRRTVGFLSIVLQVHKFREHFQLLRRTDPRFVSHFTAHWLYITRKSALHAQSGVVNFGSVISNRLGNANGRLKGRVHHADTLEHVIQKMSRHAEWLMRKVEMHTSYHSDKRQILDGDGYVLNVVCQVTTYACSLVFRHLETRPLRLPYDSVGTNKNCTSHLKRDVRYGAVQKPKYGSATMAWHCHTQFASTPATSPFRLSTVPFRPLGPLPATTNKLMLNSECNLMIMPARSCYPPVVNEHYYYLTLCECRVHTKGRDDFGQFTQKRLHLFLLFEDKNDICMLHVDKGFLSYLNTGVQKTLVGQEL</sequence>
<protein>
    <submittedName>
        <fullName evidence="1">Uncharacterized protein</fullName>
    </submittedName>
</protein>